<keyword evidence="2" id="KW-1185">Reference proteome</keyword>
<dbReference type="AlphaFoldDB" id="I4F093"/>
<evidence type="ECO:0000313" key="2">
    <source>
        <dbReference type="Proteomes" id="UP000006461"/>
    </source>
</evidence>
<dbReference type="KEGG" id="mmar:MODMU_3646"/>
<evidence type="ECO:0000313" key="1">
    <source>
        <dbReference type="EMBL" id="CCH89056.1"/>
    </source>
</evidence>
<dbReference type="EMBL" id="FO203431">
    <property type="protein sequence ID" value="CCH89056.1"/>
    <property type="molecule type" value="Genomic_DNA"/>
</dbReference>
<accession>I4F093</accession>
<dbReference type="OrthoDB" id="5195140at2"/>
<gene>
    <name evidence="1" type="ordered locus">MODMU_3646</name>
</gene>
<organism evidence="1 2">
    <name type="scientific">Modestobacter italicus (strain DSM 44449 / CECT 9708 / BC 501)</name>
    <dbReference type="NCBI Taxonomy" id="2732864"/>
    <lineage>
        <taxon>Bacteria</taxon>
        <taxon>Bacillati</taxon>
        <taxon>Actinomycetota</taxon>
        <taxon>Actinomycetes</taxon>
        <taxon>Geodermatophilales</taxon>
        <taxon>Geodermatophilaceae</taxon>
        <taxon>Modestobacter</taxon>
    </lineage>
</organism>
<name>I4F093_MODI5</name>
<dbReference type="STRING" id="477641.MODMU_3646"/>
<reference evidence="1 2" key="1">
    <citation type="journal article" date="2012" name="J. Bacteriol.">
        <title>Genome Sequence of Radiation-Resistant Modestobacter marinus Strain BC501, a Representative Actinobacterium That Thrives on Calcareous Stone Surfaces.</title>
        <authorList>
            <person name="Normand P."/>
            <person name="Gury J."/>
            <person name="Pujic P."/>
            <person name="Chouaia B."/>
            <person name="Crotti E."/>
            <person name="Brusetti L."/>
            <person name="Daffonchio D."/>
            <person name="Vacherie B."/>
            <person name="Barbe V."/>
            <person name="Medigue C."/>
            <person name="Calteau A."/>
            <person name="Ghodhbane-Gtari F."/>
            <person name="Essoussi I."/>
            <person name="Nouioui I."/>
            <person name="Abbassi-Ghozzi I."/>
            <person name="Gtari M."/>
        </authorList>
    </citation>
    <scope>NUCLEOTIDE SEQUENCE [LARGE SCALE GENOMIC DNA]</scope>
    <source>
        <strain evidence="2">BC 501</strain>
    </source>
</reference>
<proteinExistence type="predicted"/>
<dbReference type="Proteomes" id="UP000006461">
    <property type="component" value="Chromosome"/>
</dbReference>
<dbReference type="HOGENOM" id="CLU_1775342_0_0_11"/>
<protein>
    <submittedName>
        <fullName evidence="1">Uncharacterized protein</fullName>
    </submittedName>
</protein>
<dbReference type="PATRIC" id="fig|477641.3.peg.3460"/>
<sequence>MTAEVTRLDVTADLSLEVDGAPVRVTAQGGELDVVADDVRGFVLALRAAATARAGVAPGRADVGDLADALAGAGLTARLRSPAQDVVTVGAGVDSALGGLLLGTRLARPDALGIVRASVRARAVEATAAGALLLVGLAVLRRRAGR</sequence>